<reference evidence="1 2" key="2">
    <citation type="submission" date="2019-01" db="EMBL/GenBank/DDBJ databases">
        <title>Motilimonas pumilus sp. nov., isolated from the gut of sea cucumber (Apostichopus japonicus).</title>
        <authorList>
            <person name="Wang F.-Q."/>
            <person name="Ren L.-H."/>
            <person name="Lin Y.-W."/>
            <person name="Sun G.-H."/>
            <person name="Du Z.-J."/>
            <person name="Zhao J.-X."/>
            <person name="Liu X.-J."/>
            <person name="Liu L.-J."/>
        </authorList>
    </citation>
    <scope>NUCLEOTIDE SEQUENCE [LARGE SCALE GENOMIC DNA]</scope>
    <source>
        <strain evidence="1 2">PLHSC7-2</strain>
    </source>
</reference>
<dbReference type="Proteomes" id="UP000283255">
    <property type="component" value="Unassembled WGS sequence"/>
</dbReference>
<proteinExistence type="predicted"/>
<reference evidence="1 2" key="1">
    <citation type="submission" date="2018-09" db="EMBL/GenBank/DDBJ databases">
        <authorList>
            <person name="Wang F."/>
        </authorList>
    </citation>
    <scope>NUCLEOTIDE SEQUENCE [LARGE SCALE GENOMIC DNA]</scope>
    <source>
        <strain evidence="1 2">PLHSC7-2</strain>
    </source>
</reference>
<dbReference type="InterPro" id="IPR002763">
    <property type="entry name" value="DUF72"/>
</dbReference>
<organism evidence="1 2">
    <name type="scientific">Motilimonas pumila</name>
    <dbReference type="NCBI Taxonomy" id="2303987"/>
    <lineage>
        <taxon>Bacteria</taxon>
        <taxon>Pseudomonadati</taxon>
        <taxon>Pseudomonadota</taxon>
        <taxon>Gammaproteobacteria</taxon>
        <taxon>Alteromonadales</taxon>
        <taxon>Alteromonadales genera incertae sedis</taxon>
        <taxon>Motilimonas</taxon>
    </lineage>
</organism>
<dbReference type="PANTHER" id="PTHR30348:SF9">
    <property type="entry name" value="UPF0759 PROTEIN YECE"/>
    <property type="match status" value="1"/>
</dbReference>
<dbReference type="Pfam" id="PF01904">
    <property type="entry name" value="DUF72"/>
    <property type="match status" value="1"/>
</dbReference>
<evidence type="ECO:0000313" key="1">
    <source>
        <dbReference type="EMBL" id="RJG48406.1"/>
    </source>
</evidence>
<dbReference type="PANTHER" id="PTHR30348">
    <property type="entry name" value="UNCHARACTERIZED PROTEIN YECE"/>
    <property type="match status" value="1"/>
</dbReference>
<gene>
    <name evidence="1" type="ORF">D1Z90_07895</name>
</gene>
<protein>
    <submittedName>
        <fullName evidence="1">DUF72 domain-containing protein</fullName>
    </submittedName>
</protein>
<dbReference type="AlphaFoldDB" id="A0A418YFY0"/>
<dbReference type="EMBL" id="QZCH01000008">
    <property type="protein sequence ID" value="RJG48406.1"/>
    <property type="molecule type" value="Genomic_DNA"/>
</dbReference>
<dbReference type="InterPro" id="IPR036520">
    <property type="entry name" value="UPF0759_sf"/>
</dbReference>
<dbReference type="SUPFAM" id="SSF117396">
    <property type="entry name" value="TM1631-like"/>
    <property type="match status" value="1"/>
</dbReference>
<comment type="caution">
    <text evidence="1">The sequence shown here is derived from an EMBL/GenBank/DDBJ whole genome shotgun (WGS) entry which is preliminary data.</text>
</comment>
<accession>A0A418YFY0</accession>
<keyword evidence="2" id="KW-1185">Reference proteome</keyword>
<dbReference type="Gene3D" id="3.20.20.410">
    <property type="entry name" value="Protein of unknown function UPF0759"/>
    <property type="match status" value="1"/>
</dbReference>
<sequence>MAMWAEKSWYPRLIRQSCSGASLLHHYSQVFNTVEGNTTFYALPQLSTVKQWFDDTPDDFRFSLKLPQSVSHQKQLHNVSAELKQFFELFAPLQHKLGLIKLQLPASFSPAESDKLFAFLKQLPSGYEYGVEVRHRDFFAKGEPEKRFNQTLIQLGMNRIIMDSRPVFSSPATTPVMQHAQRQKPNVPVHAIATGTFPIIRFIGDVDLAHSLRQFTPWRKKIAQWIDEGKSPYLYIHTADNLHAPELAQQIAQSLGESASWLHLPKVQHQQLDMF</sequence>
<evidence type="ECO:0000313" key="2">
    <source>
        <dbReference type="Proteomes" id="UP000283255"/>
    </source>
</evidence>
<name>A0A418YFY0_9GAMM</name>